<dbReference type="InterPro" id="IPR005835">
    <property type="entry name" value="NTP_transferase_dom"/>
</dbReference>
<feature type="domain" description="Nucleotidyl transferase" evidence="1">
    <location>
        <begin position="2"/>
        <end position="230"/>
    </location>
</feature>
<dbReference type="InterPro" id="IPR029044">
    <property type="entry name" value="Nucleotide-diphossugar_trans"/>
</dbReference>
<dbReference type="SUPFAM" id="SSF53448">
    <property type="entry name" value="Nucleotide-diphospho-sugar transferases"/>
    <property type="match status" value="1"/>
</dbReference>
<evidence type="ECO:0000259" key="1">
    <source>
        <dbReference type="Pfam" id="PF00483"/>
    </source>
</evidence>
<dbReference type="Pfam" id="PF00483">
    <property type="entry name" value="NTP_transferase"/>
    <property type="match status" value="1"/>
</dbReference>
<keyword evidence="2" id="KW-0548">Nucleotidyltransferase</keyword>
<dbReference type="EC" id="2.7.7.24" evidence="2"/>
<accession>A0A6S6S4Y7</accession>
<sequence length="328" mass="36356">MAGRGTRLRPHTLTVPKPLVKIAGKSIVRRLVEDLAEAYGDRIEEVAFIIGDFGEEVEKELILLAESLGAKGSVYHQTEKLGTAHAILCAKESLSGNAIVAFADTLFKSDFSLDTEQESVLWVQQIEDPSAYGVVTLNEDGYITEFVEKPSTFVSDLAIIGIYYFRDANMLKNELQYLIDNNIMDRGEYQITDALENMRQKGTKFRTHQIQEWLDCGNKNAVLYANERVLETKKNAAIVASDLVLENSTIVPPCFIDQGVVIKNSVVGPHVSISKNAVIESSVISKSIIQDHSIVNNVVTENSMLGSHTEYIAKKSELSLGDFSKFHQ</sequence>
<dbReference type="EMBL" id="CACVAQ010000030">
    <property type="protein sequence ID" value="CAA6799364.1"/>
    <property type="molecule type" value="Genomic_DNA"/>
</dbReference>
<dbReference type="CDD" id="cd04181">
    <property type="entry name" value="NTP_transferase"/>
    <property type="match status" value="1"/>
</dbReference>
<dbReference type="InterPro" id="IPR050486">
    <property type="entry name" value="Mannose-1P_guanyltransferase"/>
</dbReference>
<evidence type="ECO:0000313" key="2">
    <source>
        <dbReference type="EMBL" id="CAA6799364.1"/>
    </source>
</evidence>
<gene>
    <name evidence="2" type="ORF">HELGO_WM29322</name>
</gene>
<keyword evidence="2" id="KW-0808">Transferase</keyword>
<proteinExistence type="predicted"/>
<protein>
    <submittedName>
        <fullName evidence="2">Glucose-1-phosphate thymidylyltransferase (EC)</fullName>
        <ecNumber evidence="2">2.7.7.24</ecNumber>
    </submittedName>
</protein>
<dbReference type="GO" id="GO:0008879">
    <property type="term" value="F:glucose-1-phosphate thymidylyltransferase activity"/>
    <property type="evidence" value="ECO:0007669"/>
    <property type="project" value="UniProtKB-EC"/>
</dbReference>
<dbReference type="AlphaFoldDB" id="A0A6S6S4Y7"/>
<dbReference type="PANTHER" id="PTHR22572">
    <property type="entry name" value="SUGAR-1-PHOSPHATE GUANYL TRANSFERASE"/>
    <property type="match status" value="1"/>
</dbReference>
<name>A0A6S6S4Y7_9BACT</name>
<dbReference type="Gene3D" id="2.160.10.10">
    <property type="entry name" value="Hexapeptide repeat proteins"/>
    <property type="match status" value="1"/>
</dbReference>
<reference evidence="2" key="1">
    <citation type="submission" date="2020-01" db="EMBL/GenBank/DDBJ databases">
        <authorList>
            <person name="Meier V. D."/>
            <person name="Meier V D."/>
        </authorList>
    </citation>
    <scope>NUCLEOTIDE SEQUENCE</scope>
    <source>
        <strain evidence="2">HLG_WM_MAG_10</strain>
    </source>
</reference>
<organism evidence="2">
    <name type="scientific">uncultured Aureispira sp</name>
    <dbReference type="NCBI Taxonomy" id="1331704"/>
    <lineage>
        <taxon>Bacteria</taxon>
        <taxon>Pseudomonadati</taxon>
        <taxon>Bacteroidota</taxon>
        <taxon>Saprospiria</taxon>
        <taxon>Saprospirales</taxon>
        <taxon>Saprospiraceae</taxon>
        <taxon>Aureispira</taxon>
        <taxon>environmental samples</taxon>
    </lineage>
</organism>
<dbReference type="Gene3D" id="3.90.550.10">
    <property type="entry name" value="Spore Coat Polysaccharide Biosynthesis Protein SpsA, Chain A"/>
    <property type="match status" value="1"/>
</dbReference>